<organism evidence="7 8">
    <name type="scientific">Chitinophaga parva</name>
    <dbReference type="NCBI Taxonomy" id="2169414"/>
    <lineage>
        <taxon>Bacteria</taxon>
        <taxon>Pseudomonadati</taxon>
        <taxon>Bacteroidota</taxon>
        <taxon>Chitinophagia</taxon>
        <taxon>Chitinophagales</taxon>
        <taxon>Chitinophagaceae</taxon>
        <taxon>Chitinophaga</taxon>
    </lineage>
</organism>
<dbReference type="GO" id="GO:0003677">
    <property type="term" value="F:DNA binding"/>
    <property type="evidence" value="ECO:0007669"/>
    <property type="project" value="InterPro"/>
</dbReference>
<dbReference type="AlphaFoldDB" id="A0A2T7BQ07"/>
<dbReference type="PANTHER" id="PTHR43133:SF46">
    <property type="entry name" value="RNA POLYMERASE SIGMA-70 FACTOR ECF SUBFAMILY"/>
    <property type="match status" value="1"/>
</dbReference>
<dbReference type="Gene3D" id="1.10.1740.10">
    <property type="match status" value="1"/>
</dbReference>
<evidence type="ECO:0000256" key="3">
    <source>
        <dbReference type="ARBA" id="ARBA00023082"/>
    </source>
</evidence>
<evidence type="ECO:0008006" key="9">
    <source>
        <dbReference type="Google" id="ProtNLM"/>
    </source>
</evidence>
<dbReference type="InterPro" id="IPR013325">
    <property type="entry name" value="RNA_pol_sigma_r2"/>
</dbReference>
<dbReference type="Gene3D" id="1.10.10.10">
    <property type="entry name" value="Winged helix-like DNA-binding domain superfamily/Winged helix DNA-binding domain"/>
    <property type="match status" value="1"/>
</dbReference>
<comment type="similarity">
    <text evidence="1">Belongs to the sigma-70 factor family. ECF subfamily.</text>
</comment>
<feature type="domain" description="RNA polymerase sigma factor 70 region 4 type 2" evidence="6">
    <location>
        <begin position="125"/>
        <end position="174"/>
    </location>
</feature>
<dbReference type="InterPro" id="IPR013324">
    <property type="entry name" value="RNA_pol_sigma_r3/r4-like"/>
</dbReference>
<dbReference type="Proteomes" id="UP000244450">
    <property type="component" value="Unassembled WGS sequence"/>
</dbReference>
<dbReference type="GO" id="GO:0016987">
    <property type="term" value="F:sigma factor activity"/>
    <property type="evidence" value="ECO:0007669"/>
    <property type="project" value="UniProtKB-KW"/>
</dbReference>
<keyword evidence="2" id="KW-0805">Transcription regulation</keyword>
<dbReference type="Pfam" id="PF08281">
    <property type="entry name" value="Sigma70_r4_2"/>
    <property type="match status" value="1"/>
</dbReference>
<evidence type="ECO:0000256" key="4">
    <source>
        <dbReference type="ARBA" id="ARBA00023163"/>
    </source>
</evidence>
<feature type="domain" description="RNA polymerase sigma-70 region 2" evidence="5">
    <location>
        <begin position="26"/>
        <end position="92"/>
    </location>
</feature>
<dbReference type="PANTHER" id="PTHR43133">
    <property type="entry name" value="RNA POLYMERASE ECF-TYPE SIGMA FACTO"/>
    <property type="match status" value="1"/>
</dbReference>
<dbReference type="SUPFAM" id="SSF88946">
    <property type="entry name" value="Sigma2 domain of RNA polymerase sigma factors"/>
    <property type="match status" value="1"/>
</dbReference>
<dbReference type="NCBIfam" id="TIGR02937">
    <property type="entry name" value="sigma70-ECF"/>
    <property type="match status" value="1"/>
</dbReference>
<reference evidence="7 8" key="1">
    <citation type="submission" date="2018-04" db="EMBL/GenBank/DDBJ databases">
        <title>Chitinophaga fuyangensis sp. nov., isolated from soil in a chemical factory.</title>
        <authorList>
            <person name="Chen K."/>
        </authorList>
    </citation>
    <scope>NUCLEOTIDE SEQUENCE [LARGE SCALE GENOMIC DNA]</scope>
    <source>
        <strain evidence="7 8">LY-1</strain>
    </source>
</reference>
<dbReference type="Pfam" id="PF04542">
    <property type="entry name" value="Sigma70_r2"/>
    <property type="match status" value="1"/>
</dbReference>
<dbReference type="SUPFAM" id="SSF88659">
    <property type="entry name" value="Sigma3 and sigma4 domains of RNA polymerase sigma factors"/>
    <property type="match status" value="1"/>
</dbReference>
<evidence type="ECO:0000256" key="2">
    <source>
        <dbReference type="ARBA" id="ARBA00023015"/>
    </source>
</evidence>
<dbReference type="OrthoDB" id="799938at2"/>
<evidence type="ECO:0000313" key="8">
    <source>
        <dbReference type="Proteomes" id="UP000244450"/>
    </source>
</evidence>
<keyword evidence="3" id="KW-0731">Sigma factor</keyword>
<sequence length="197" mass="22079">MHAGLLDDKDLFHQIAGGDETAFRQLFHRYVPELRPLVLHLTRTAAVTDDIIQETFLRLWINRDQLPAIESPRAWLLRIVFNQSFSFLRKQAVHHKALHVLADGPSGADANTTEDAVAYTAMAKAVGDAISMLPPQAKRIYLLSRERGLKIPEIAARLGLSPNTVKNSLVRSLQFIRKHLEAAGHLVSVLLAAWLWP</sequence>
<comment type="caution">
    <text evidence="7">The sequence shown here is derived from an EMBL/GenBank/DDBJ whole genome shotgun (WGS) entry which is preliminary data.</text>
</comment>
<dbReference type="EMBL" id="QCYK01000001">
    <property type="protein sequence ID" value="PUZ29729.1"/>
    <property type="molecule type" value="Genomic_DNA"/>
</dbReference>
<gene>
    <name evidence="7" type="ORF">DCC81_09895</name>
</gene>
<evidence type="ECO:0000259" key="6">
    <source>
        <dbReference type="Pfam" id="PF08281"/>
    </source>
</evidence>
<evidence type="ECO:0000313" key="7">
    <source>
        <dbReference type="EMBL" id="PUZ29729.1"/>
    </source>
</evidence>
<dbReference type="InterPro" id="IPR039425">
    <property type="entry name" value="RNA_pol_sigma-70-like"/>
</dbReference>
<keyword evidence="4" id="KW-0804">Transcription</keyword>
<name>A0A2T7BQ07_9BACT</name>
<evidence type="ECO:0000259" key="5">
    <source>
        <dbReference type="Pfam" id="PF04542"/>
    </source>
</evidence>
<keyword evidence="8" id="KW-1185">Reference proteome</keyword>
<dbReference type="GO" id="GO:0006352">
    <property type="term" value="P:DNA-templated transcription initiation"/>
    <property type="evidence" value="ECO:0007669"/>
    <property type="project" value="InterPro"/>
</dbReference>
<protein>
    <recommendedName>
        <fullName evidence="9">RNA polymerase sigma-70 factor</fullName>
    </recommendedName>
</protein>
<dbReference type="InterPro" id="IPR014284">
    <property type="entry name" value="RNA_pol_sigma-70_dom"/>
</dbReference>
<dbReference type="InterPro" id="IPR007627">
    <property type="entry name" value="RNA_pol_sigma70_r2"/>
</dbReference>
<dbReference type="InterPro" id="IPR013249">
    <property type="entry name" value="RNA_pol_sigma70_r4_t2"/>
</dbReference>
<dbReference type="RefSeq" id="WP_108686367.1">
    <property type="nucleotide sequence ID" value="NZ_QCYK01000001.1"/>
</dbReference>
<evidence type="ECO:0000256" key="1">
    <source>
        <dbReference type="ARBA" id="ARBA00010641"/>
    </source>
</evidence>
<dbReference type="InterPro" id="IPR036388">
    <property type="entry name" value="WH-like_DNA-bd_sf"/>
</dbReference>
<accession>A0A2T7BQ07</accession>
<proteinExistence type="inferred from homology"/>